<dbReference type="AlphaFoldDB" id="A0A5C5BCH4"/>
<comment type="caution">
    <text evidence="1">The sequence shown here is derived from an EMBL/GenBank/DDBJ whole genome shotgun (WGS) entry which is preliminary data.</text>
</comment>
<dbReference type="EMBL" id="VENP01000029">
    <property type="protein sequence ID" value="TNU73925.1"/>
    <property type="molecule type" value="Genomic_DNA"/>
</dbReference>
<protein>
    <recommendedName>
        <fullName evidence="3">AsnC family protein</fullName>
    </recommendedName>
</protein>
<evidence type="ECO:0000313" key="2">
    <source>
        <dbReference type="Proteomes" id="UP000313849"/>
    </source>
</evidence>
<sequence length="77" mass="8660">MASKHTQRLDRAAESVSSIKDPLARLAAARAAREQFEKLEIDLVRSLRKEGTTWRTIGEVYGLTKQGAQQRFRSADS</sequence>
<proteinExistence type="predicted"/>
<dbReference type="Proteomes" id="UP000313849">
    <property type="component" value="Unassembled WGS sequence"/>
</dbReference>
<evidence type="ECO:0008006" key="3">
    <source>
        <dbReference type="Google" id="ProtNLM"/>
    </source>
</evidence>
<reference evidence="1 2" key="1">
    <citation type="submission" date="2019-06" db="EMBL/GenBank/DDBJ databases">
        <title>Draft genome sequence of Miniimonas arenae KCTC 19750T isolated from sea sand.</title>
        <authorList>
            <person name="Park S.-J."/>
        </authorList>
    </citation>
    <scope>NUCLEOTIDE SEQUENCE [LARGE SCALE GENOMIC DNA]</scope>
    <source>
        <strain evidence="1 2">KCTC 19750</strain>
    </source>
</reference>
<dbReference type="RefSeq" id="WP_108718918.1">
    <property type="nucleotide sequence ID" value="NZ_DAMDJA010000028.1"/>
</dbReference>
<gene>
    <name evidence="1" type="ORF">FH969_08715</name>
</gene>
<evidence type="ECO:0000313" key="1">
    <source>
        <dbReference type="EMBL" id="TNU73925.1"/>
    </source>
</evidence>
<dbReference type="OrthoDB" id="3579809at2"/>
<organism evidence="1 2">
    <name type="scientific">Miniimonas arenae</name>
    <dbReference type="NCBI Taxonomy" id="676201"/>
    <lineage>
        <taxon>Bacteria</taxon>
        <taxon>Bacillati</taxon>
        <taxon>Actinomycetota</taxon>
        <taxon>Actinomycetes</taxon>
        <taxon>Micrococcales</taxon>
        <taxon>Beutenbergiaceae</taxon>
        <taxon>Miniimonas</taxon>
    </lineage>
</organism>
<keyword evidence="2" id="KW-1185">Reference proteome</keyword>
<name>A0A5C5BCH4_9MICO</name>
<accession>A0A5C5BCH4</accession>